<proteinExistence type="predicted"/>
<dbReference type="STRING" id="94130.A0A2Z6S9E8"/>
<feature type="compositionally biased region" description="Low complexity" evidence="1">
    <location>
        <begin position="1"/>
        <end position="19"/>
    </location>
</feature>
<accession>A0A2Z6S9E8</accession>
<evidence type="ECO:0008006" key="4">
    <source>
        <dbReference type="Google" id="ProtNLM"/>
    </source>
</evidence>
<comment type="caution">
    <text evidence="2">The sequence shown here is derived from an EMBL/GenBank/DDBJ whole genome shotgun (WGS) entry which is preliminary data.</text>
</comment>
<feature type="region of interest" description="Disordered" evidence="1">
    <location>
        <begin position="1"/>
        <end position="21"/>
    </location>
</feature>
<organism evidence="2 3">
    <name type="scientific">Rhizophagus clarus</name>
    <dbReference type="NCBI Taxonomy" id="94130"/>
    <lineage>
        <taxon>Eukaryota</taxon>
        <taxon>Fungi</taxon>
        <taxon>Fungi incertae sedis</taxon>
        <taxon>Mucoromycota</taxon>
        <taxon>Glomeromycotina</taxon>
        <taxon>Glomeromycetes</taxon>
        <taxon>Glomerales</taxon>
        <taxon>Glomeraceae</taxon>
        <taxon>Rhizophagus</taxon>
    </lineage>
</organism>
<feature type="region of interest" description="Disordered" evidence="1">
    <location>
        <begin position="62"/>
        <end position="154"/>
    </location>
</feature>
<keyword evidence="3" id="KW-1185">Reference proteome</keyword>
<sequence>MSNNNRNNNTSARTLRSSSKVVQPAATFDFTFTSNAADPPPWSKDTVTNNALQADLAADRERIKQSNLRSERDVASDLFADTPNCPLPPSSKGKSKSRNSSRSHSSSSVITPEVTEQNDQQQNDQMPDKEIVNSAMDVDPPSDNNENSDQQSITIEKPLDYVALVALDNITGSKPSKINTIKEALAKYNVKYNINLGITCLQKQAKVTFNDKDSYDKFLKMEIILQLKDENSDDIKNITLKISPLKPDKQVTTPDQQKENTNHRTIQIAYITYKSQDALTYFETNWGYHVGKDTVRVLPLSLNQDDRTLHKQFPLKLSGLAYNTSGYDLESVLLKCKAKSCFIPAAMIRGRYSKCRYIYIHFSCDEDQQVALQLLINFKKGNMDSRQLYWSQESDCICNICGNPSHMAATCNNKNINKPPGKKFVSGADNWKNLKKSYADAAKSKGANKSARPSRSTQQKRLDRDTQHKTKIINISSTLESTDKQIAAIITAQKALHIEKGLKLEVTMKKKSLTQFSSASSPDQAKKHIKSADDSDQEVELIQNTHDLHQSDAQIQTLLTQQNEMKSSFRSISSTMTKMFEMLTDTSASSSLGEDDEVADVFDLANHF</sequence>
<feature type="region of interest" description="Disordered" evidence="1">
    <location>
        <begin position="441"/>
        <end position="468"/>
    </location>
</feature>
<evidence type="ECO:0000313" key="2">
    <source>
        <dbReference type="EMBL" id="GBC06110.1"/>
    </source>
</evidence>
<dbReference type="EMBL" id="BEXD01004051">
    <property type="protein sequence ID" value="GBC06110.1"/>
    <property type="molecule type" value="Genomic_DNA"/>
</dbReference>
<dbReference type="AlphaFoldDB" id="A0A2Z6S9E8"/>
<feature type="compositionally biased region" description="Basic and acidic residues" evidence="1">
    <location>
        <begin position="62"/>
        <end position="75"/>
    </location>
</feature>
<protein>
    <recommendedName>
        <fullName evidence="4">CCHC-type domain-containing protein</fullName>
    </recommendedName>
</protein>
<gene>
    <name evidence="2" type="ORF">RclHR1_06620008</name>
</gene>
<evidence type="ECO:0000313" key="3">
    <source>
        <dbReference type="Proteomes" id="UP000247702"/>
    </source>
</evidence>
<evidence type="ECO:0000256" key="1">
    <source>
        <dbReference type="SAM" id="MobiDB-lite"/>
    </source>
</evidence>
<name>A0A2Z6S9E8_9GLOM</name>
<reference evidence="2 3" key="1">
    <citation type="submission" date="2017-11" db="EMBL/GenBank/DDBJ databases">
        <title>The genome of Rhizophagus clarus HR1 reveals common genetic basis of auxotrophy among arbuscular mycorrhizal fungi.</title>
        <authorList>
            <person name="Kobayashi Y."/>
        </authorList>
    </citation>
    <scope>NUCLEOTIDE SEQUENCE [LARGE SCALE GENOMIC DNA]</scope>
    <source>
        <strain evidence="2 3">HR1</strain>
    </source>
</reference>
<dbReference type="Proteomes" id="UP000247702">
    <property type="component" value="Unassembled WGS sequence"/>
</dbReference>
<feature type="compositionally biased region" description="Polar residues" evidence="1">
    <location>
        <begin position="142"/>
        <end position="154"/>
    </location>
</feature>